<keyword evidence="4 5" id="KW-0472">Membrane</keyword>
<dbReference type="InterPro" id="IPR006634">
    <property type="entry name" value="TLC-dom"/>
</dbReference>
<dbReference type="GO" id="GO:0016020">
    <property type="term" value="C:membrane"/>
    <property type="evidence" value="ECO:0007669"/>
    <property type="project" value="UniProtKB-SubCell"/>
</dbReference>
<evidence type="ECO:0000313" key="9">
    <source>
        <dbReference type="EMBL" id="VFT98622.1"/>
    </source>
</evidence>
<feature type="transmembrane region" description="Helical" evidence="6">
    <location>
        <begin position="173"/>
        <end position="192"/>
    </location>
</feature>
<dbReference type="Pfam" id="PF03798">
    <property type="entry name" value="TRAM_LAG1_CLN8"/>
    <property type="match status" value="1"/>
</dbReference>
<sequence length="343" mass="39158">MSTTKAVATADSKKVAKPNAVLDAILCSMVLVECIIVIHVFPNNLLMMLAGLLVVVAAAVWLTKTSFRVGGAYVSRTFLQHLGDPLKKEVTMKKFTDQSWQLVIHASMTILELMVVHGEPWWDDTTTLWNKASPTCEFPEQKFITQVLYVTQLAIWIYTAFSCKFLEEVRKDYLIMMAHHVVTIALVTWSFAMNYLQGGVLVLLLHDASDVPLDLLKMANYLKLEDRRGWYITEVLFAFMLGVWFYCRVYLFPAKIIHTSIWENRAACCLPHEAMDFSIWFPSPGPKSWLLFNILLFALYALHIWWSFLLLRLLHGVLNKKKVHEAAEDEYEGESDGGSAKDD</sequence>
<gene>
    <name evidence="9" type="primary">Aste57867_21954</name>
    <name evidence="8" type="ORF">As57867_021885</name>
    <name evidence="9" type="ORF">ASTE57867_21954</name>
</gene>
<name>A0A485LK89_9STRA</name>
<dbReference type="Proteomes" id="UP000332933">
    <property type="component" value="Unassembled WGS sequence"/>
</dbReference>
<protein>
    <submittedName>
        <fullName evidence="9">Aste57867_21954 protein</fullName>
    </submittedName>
</protein>
<dbReference type="EMBL" id="VJMH01007012">
    <property type="protein sequence ID" value="KAF0686249.1"/>
    <property type="molecule type" value="Genomic_DNA"/>
</dbReference>
<evidence type="ECO:0000256" key="2">
    <source>
        <dbReference type="ARBA" id="ARBA00022692"/>
    </source>
</evidence>
<dbReference type="GO" id="GO:0046513">
    <property type="term" value="P:ceramide biosynthetic process"/>
    <property type="evidence" value="ECO:0007669"/>
    <property type="project" value="InterPro"/>
</dbReference>
<proteinExistence type="predicted"/>
<evidence type="ECO:0000256" key="1">
    <source>
        <dbReference type="ARBA" id="ARBA00004141"/>
    </source>
</evidence>
<dbReference type="EMBL" id="CAADRA010007038">
    <property type="protein sequence ID" value="VFT98622.1"/>
    <property type="molecule type" value="Genomic_DNA"/>
</dbReference>
<accession>A0A485LK89</accession>
<evidence type="ECO:0000256" key="4">
    <source>
        <dbReference type="ARBA" id="ARBA00023136"/>
    </source>
</evidence>
<reference evidence="8" key="2">
    <citation type="submission" date="2019-06" db="EMBL/GenBank/DDBJ databases">
        <title>Genomics analysis of Aphanomyces spp. identifies a new class of oomycete effector associated with host adaptation.</title>
        <authorList>
            <person name="Gaulin E."/>
        </authorList>
    </citation>
    <scope>NUCLEOTIDE SEQUENCE</scope>
    <source>
        <strain evidence="8">CBS 578.67</strain>
    </source>
</reference>
<keyword evidence="2 5" id="KW-0812">Transmembrane</keyword>
<evidence type="ECO:0000259" key="7">
    <source>
        <dbReference type="PROSITE" id="PS50922"/>
    </source>
</evidence>
<dbReference type="SMART" id="SM00724">
    <property type="entry name" value="TLC"/>
    <property type="match status" value="1"/>
</dbReference>
<evidence type="ECO:0000313" key="10">
    <source>
        <dbReference type="Proteomes" id="UP000332933"/>
    </source>
</evidence>
<dbReference type="AlphaFoldDB" id="A0A485LK89"/>
<feature type="domain" description="TLC" evidence="7">
    <location>
        <begin position="93"/>
        <end position="319"/>
    </location>
</feature>
<evidence type="ECO:0000256" key="6">
    <source>
        <dbReference type="SAM" id="Phobius"/>
    </source>
</evidence>
<evidence type="ECO:0000256" key="5">
    <source>
        <dbReference type="PROSITE-ProRule" id="PRU00205"/>
    </source>
</evidence>
<keyword evidence="3 6" id="KW-1133">Transmembrane helix</keyword>
<feature type="transmembrane region" description="Helical" evidence="6">
    <location>
        <begin position="228"/>
        <end position="246"/>
    </location>
</feature>
<organism evidence="9 10">
    <name type="scientific">Aphanomyces stellatus</name>
    <dbReference type="NCBI Taxonomy" id="120398"/>
    <lineage>
        <taxon>Eukaryota</taxon>
        <taxon>Sar</taxon>
        <taxon>Stramenopiles</taxon>
        <taxon>Oomycota</taxon>
        <taxon>Saprolegniomycetes</taxon>
        <taxon>Saprolegniales</taxon>
        <taxon>Verrucalvaceae</taxon>
        <taxon>Aphanomyces</taxon>
    </lineage>
</organism>
<evidence type="ECO:0000313" key="8">
    <source>
        <dbReference type="EMBL" id="KAF0686249.1"/>
    </source>
</evidence>
<reference evidence="9 10" key="1">
    <citation type="submission" date="2019-03" db="EMBL/GenBank/DDBJ databases">
        <authorList>
            <person name="Gaulin E."/>
            <person name="Dumas B."/>
        </authorList>
    </citation>
    <scope>NUCLEOTIDE SEQUENCE [LARGE SCALE GENOMIC DNA]</scope>
    <source>
        <strain evidence="9">CBS 568.67</strain>
    </source>
</reference>
<keyword evidence="10" id="KW-1185">Reference proteome</keyword>
<dbReference type="GO" id="GO:0005783">
    <property type="term" value="C:endoplasmic reticulum"/>
    <property type="evidence" value="ECO:0007669"/>
    <property type="project" value="TreeGrafter"/>
</dbReference>
<comment type="subcellular location">
    <subcellularLocation>
        <location evidence="1">Membrane</location>
        <topology evidence="1">Multi-pass membrane protein</topology>
    </subcellularLocation>
</comment>
<feature type="transmembrane region" description="Helical" evidence="6">
    <location>
        <begin position="20"/>
        <end position="39"/>
    </location>
</feature>
<dbReference type="PROSITE" id="PS50922">
    <property type="entry name" value="TLC"/>
    <property type="match status" value="1"/>
</dbReference>
<dbReference type="PANTHER" id="PTHR12560">
    <property type="entry name" value="LONGEVITY ASSURANCE FACTOR 1 LAG1"/>
    <property type="match status" value="1"/>
</dbReference>
<feature type="transmembrane region" description="Helical" evidence="6">
    <location>
        <begin position="290"/>
        <end position="314"/>
    </location>
</feature>
<feature type="transmembrane region" description="Helical" evidence="6">
    <location>
        <begin position="45"/>
        <end position="63"/>
    </location>
</feature>
<dbReference type="OrthoDB" id="537032at2759"/>
<dbReference type="InterPro" id="IPR016439">
    <property type="entry name" value="Lag1/Lac1-like"/>
</dbReference>
<dbReference type="GO" id="GO:0050291">
    <property type="term" value="F:sphingosine N-acyltransferase activity"/>
    <property type="evidence" value="ECO:0007669"/>
    <property type="project" value="InterPro"/>
</dbReference>
<evidence type="ECO:0000256" key="3">
    <source>
        <dbReference type="ARBA" id="ARBA00022989"/>
    </source>
</evidence>
<dbReference type="PANTHER" id="PTHR12560:SF67">
    <property type="entry name" value="TLC DOMAIN-CONTAINING PROTEIN"/>
    <property type="match status" value="1"/>
</dbReference>